<dbReference type="Pfam" id="PF21274">
    <property type="entry name" value="Rng_hyd_C"/>
    <property type="match status" value="1"/>
</dbReference>
<feature type="region of interest" description="Disordered" evidence="4">
    <location>
        <begin position="434"/>
        <end position="456"/>
    </location>
</feature>
<dbReference type="GO" id="GO:0016709">
    <property type="term" value="F:oxidoreductase activity, acting on paired donors, with incorporation or reduction of molecular oxygen, NAD(P)H as one donor, and incorporation of one atom of oxygen"/>
    <property type="evidence" value="ECO:0007669"/>
    <property type="project" value="UniProtKB-ARBA"/>
</dbReference>
<protein>
    <submittedName>
        <fullName evidence="6">2-polyprenyl-6-methoxyphenol hydroxylase</fullName>
    </submittedName>
</protein>
<dbReference type="Pfam" id="PF01494">
    <property type="entry name" value="FAD_binding_3"/>
    <property type="match status" value="1"/>
</dbReference>
<dbReference type="InterPro" id="IPR002938">
    <property type="entry name" value="FAD-bd"/>
</dbReference>
<feature type="domain" description="FAD-binding" evidence="5">
    <location>
        <begin position="2"/>
        <end position="337"/>
    </location>
</feature>
<dbReference type="Gene3D" id="3.40.30.120">
    <property type="match status" value="1"/>
</dbReference>
<accession>A0A1H6E934</accession>
<keyword evidence="2" id="KW-0285">Flavoprotein</keyword>
<dbReference type="EMBL" id="FNVU01000028">
    <property type="protein sequence ID" value="SEG93629.1"/>
    <property type="molecule type" value="Genomic_DNA"/>
</dbReference>
<gene>
    <name evidence="6" type="ORF">SAMN05216223_12835</name>
</gene>
<evidence type="ECO:0000256" key="2">
    <source>
        <dbReference type="ARBA" id="ARBA00022630"/>
    </source>
</evidence>
<keyword evidence="7" id="KW-1185">Reference proteome</keyword>
<dbReference type="PANTHER" id="PTHR43004">
    <property type="entry name" value="TRK SYSTEM POTASSIUM UPTAKE PROTEIN"/>
    <property type="match status" value="1"/>
</dbReference>
<dbReference type="RefSeq" id="WP_103890604.1">
    <property type="nucleotide sequence ID" value="NZ_FNVU01000028.1"/>
</dbReference>
<evidence type="ECO:0000313" key="7">
    <source>
        <dbReference type="Proteomes" id="UP000236754"/>
    </source>
</evidence>
<name>A0A1H6E934_9ACTN</name>
<dbReference type="Gene3D" id="3.50.50.60">
    <property type="entry name" value="FAD/NAD(P)-binding domain"/>
    <property type="match status" value="2"/>
</dbReference>
<evidence type="ECO:0000259" key="5">
    <source>
        <dbReference type="Pfam" id="PF01494"/>
    </source>
</evidence>
<dbReference type="InterPro" id="IPR050641">
    <property type="entry name" value="RIFMO-like"/>
</dbReference>
<dbReference type="Proteomes" id="UP000236754">
    <property type="component" value="Unassembled WGS sequence"/>
</dbReference>
<dbReference type="InterPro" id="IPR036188">
    <property type="entry name" value="FAD/NAD-bd_sf"/>
</dbReference>
<dbReference type="OrthoDB" id="8670884at2"/>
<sequence>MDADVVVVGAGPVGLLLAAELELAGAQALVVERLAEPSREPRARGVGPLAAEALQRRGLGARLDAFHPRGRADRARDHGSEKGHFGWIHKIDQEMQDEPHRTGVLIAQPDLERVLAEHLDRLGGKALRAHQVTALEEDGDGVTVVCGAPGGELRLRAAYVVGCDGGRSTVRKLAGFPFPGTGPLMTARRADADVLCPAGLPPVGRTPTGTLFHAPGAVGTFDFEEAEVDPRSPVTTRELEASLCRVAGTEVTVTALRGATRFTDQARLVPSYRLGRVLLAGDAAHVHSPNGGQGLTLGLLDAANLGWKLAAAVDGRPGLLDSYTAERRPAAEAVLHNTRAQSALMRPGPHTDALRDIVAELMDLPDVNRYFGRMLNGLGTRYPLPEAGPDAHPAVGTHCPDLVLTAPRTGGADRAAGASLYALTERGGSVLVHTDGAGLPPTAVEREGTDRESPDRESAVTVVRVGAIGGGELSAVLLRPDGVVAWAAAAGAPADPAGLDRALRTWCAPV</sequence>
<proteinExistence type="predicted"/>
<organism evidence="6 7">
    <name type="scientific">Actinacidiphila yanglinensis</name>
    <dbReference type="NCBI Taxonomy" id="310779"/>
    <lineage>
        <taxon>Bacteria</taxon>
        <taxon>Bacillati</taxon>
        <taxon>Actinomycetota</taxon>
        <taxon>Actinomycetes</taxon>
        <taxon>Kitasatosporales</taxon>
        <taxon>Streptomycetaceae</taxon>
        <taxon>Actinacidiphila</taxon>
    </lineage>
</organism>
<feature type="compositionally biased region" description="Basic and acidic residues" evidence="4">
    <location>
        <begin position="444"/>
        <end position="456"/>
    </location>
</feature>
<evidence type="ECO:0000256" key="1">
    <source>
        <dbReference type="ARBA" id="ARBA00001974"/>
    </source>
</evidence>
<keyword evidence="3" id="KW-0274">FAD</keyword>
<reference evidence="6 7" key="1">
    <citation type="submission" date="2016-10" db="EMBL/GenBank/DDBJ databases">
        <authorList>
            <person name="de Groot N.N."/>
        </authorList>
    </citation>
    <scope>NUCLEOTIDE SEQUENCE [LARGE SCALE GENOMIC DNA]</scope>
    <source>
        <strain evidence="6 7">CGMCC 4.2023</strain>
    </source>
</reference>
<dbReference type="GO" id="GO:0071949">
    <property type="term" value="F:FAD binding"/>
    <property type="evidence" value="ECO:0007669"/>
    <property type="project" value="InterPro"/>
</dbReference>
<dbReference type="PRINTS" id="PR00420">
    <property type="entry name" value="RNGMNOXGNASE"/>
</dbReference>
<dbReference type="SUPFAM" id="SSF51905">
    <property type="entry name" value="FAD/NAD(P)-binding domain"/>
    <property type="match status" value="1"/>
</dbReference>
<comment type="cofactor">
    <cofactor evidence="1">
        <name>FAD</name>
        <dbReference type="ChEBI" id="CHEBI:57692"/>
    </cofactor>
</comment>
<evidence type="ECO:0000313" key="6">
    <source>
        <dbReference type="EMBL" id="SEG93629.1"/>
    </source>
</evidence>
<evidence type="ECO:0000256" key="4">
    <source>
        <dbReference type="SAM" id="MobiDB-lite"/>
    </source>
</evidence>
<dbReference type="AlphaFoldDB" id="A0A1H6E934"/>
<dbReference type="PANTHER" id="PTHR43004:SF19">
    <property type="entry name" value="BINDING MONOOXYGENASE, PUTATIVE (JCVI)-RELATED"/>
    <property type="match status" value="1"/>
</dbReference>
<evidence type="ECO:0000256" key="3">
    <source>
        <dbReference type="ARBA" id="ARBA00022827"/>
    </source>
</evidence>